<evidence type="ECO:0000313" key="2">
    <source>
        <dbReference type="EMBL" id="CAA7396944.1"/>
    </source>
</evidence>
<protein>
    <submittedName>
        <fullName evidence="1">Uncharacterized protein</fullName>
    </submittedName>
</protein>
<dbReference type="EMBL" id="LR746268">
    <property type="protein sequence ID" value="CAA7396944.1"/>
    <property type="molecule type" value="Genomic_DNA"/>
</dbReference>
<dbReference type="AlphaFoldDB" id="A0A7I8IS27"/>
<name>A0A7I8IS27_SPIIN</name>
<reference evidence="1" key="1">
    <citation type="submission" date="2019-12" db="EMBL/GenBank/DDBJ databases">
        <authorList>
            <person name="Scholz U."/>
            <person name="Mascher M."/>
            <person name="Fiebig A."/>
        </authorList>
    </citation>
    <scope>NUCLEOTIDE SEQUENCE</scope>
</reference>
<accession>A0A7I8IS27</accession>
<evidence type="ECO:0000313" key="3">
    <source>
        <dbReference type="Proteomes" id="UP000663760"/>
    </source>
</evidence>
<sequence>METGACASNIFCIFPPVCPIILSEKWPICHS</sequence>
<dbReference type="Proteomes" id="UP000663760">
    <property type="component" value="Chromosome 5"/>
</dbReference>
<organism evidence="1">
    <name type="scientific">Spirodela intermedia</name>
    <name type="common">Intermediate duckweed</name>
    <dbReference type="NCBI Taxonomy" id="51605"/>
    <lineage>
        <taxon>Eukaryota</taxon>
        <taxon>Viridiplantae</taxon>
        <taxon>Streptophyta</taxon>
        <taxon>Embryophyta</taxon>
        <taxon>Tracheophyta</taxon>
        <taxon>Spermatophyta</taxon>
        <taxon>Magnoliopsida</taxon>
        <taxon>Liliopsida</taxon>
        <taxon>Araceae</taxon>
        <taxon>Lemnoideae</taxon>
        <taxon>Spirodela</taxon>
    </lineage>
</organism>
<proteinExistence type="predicted"/>
<evidence type="ECO:0000313" key="1">
    <source>
        <dbReference type="EMBL" id="CAA2620833.1"/>
    </source>
</evidence>
<dbReference type="EMBL" id="LR743592">
    <property type="protein sequence ID" value="CAA2620833.1"/>
    <property type="molecule type" value="Genomic_DNA"/>
</dbReference>
<gene>
    <name evidence="1" type="ORF">SI7747_05007002</name>
    <name evidence="2" type="ORF">SI8410_05007607</name>
</gene>
<keyword evidence="3" id="KW-1185">Reference proteome</keyword>